<sequence>MQARELSLTYDENDEIFTGVYIEMNTLIKDFILLKNYAKGWH</sequence>
<reference evidence="1 2" key="1">
    <citation type="submission" date="2015-02" db="EMBL/GenBank/DDBJ databases">
        <title>Genome Sequencing of Rickettsiales.</title>
        <authorList>
            <person name="Daugherty S.C."/>
            <person name="Su Q."/>
            <person name="Abolude K."/>
            <person name="Beier-Sexton M."/>
            <person name="Carlyon J.A."/>
            <person name="Carter R."/>
            <person name="Day N.P."/>
            <person name="Dumler S.J."/>
            <person name="Dyachenko V."/>
            <person name="Godinez A."/>
            <person name="Kurtti T.J."/>
            <person name="Lichay M."/>
            <person name="Mullins K.E."/>
            <person name="Ott S."/>
            <person name="Pappas-Brown V."/>
            <person name="Paris D.H."/>
            <person name="Patel P."/>
            <person name="Richards A.L."/>
            <person name="Sadzewicz L."/>
            <person name="Sears K."/>
            <person name="Seidman D."/>
            <person name="Sengamalay N."/>
            <person name="Stenos J."/>
            <person name="Tallon L.J."/>
            <person name="Vincent G."/>
            <person name="Fraser C.M."/>
            <person name="Munderloh U."/>
            <person name="Dunning-Hotopp J.C."/>
        </authorList>
    </citation>
    <scope>NUCLEOTIDE SEQUENCE [LARGE SCALE GENOMIC DNA]</scope>
    <source>
        <strain evidence="1 2">Fuller</strain>
    </source>
</reference>
<evidence type="ECO:0000313" key="2">
    <source>
        <dbReference type="Proteomes" id="UP000033616"/>
    </source>
</evidence>
<keyword evidence="2" id="KW-1185">Reference proteome</keyword>
<organism evidence="1 2">
    <name type="scientific">Orientia chuto str. Dubai</name>
    <dbReference type="NCBI Taxonomy" id="1359168"/>
    <lineage>
        <taxon>Bacteria</taxon>
        <taxon>Pseudomonadati</taxon>
        <taxon>Pseudomonadota</taxon>
        <taxon>Alphaproteobacteria</taxon>
        <taxon>Rickettsiales</taxon>
        <taxon>Rickettsiaceae</taxon>
        <taxon>Rickettsieae</taxon>
        <taxon>Orientia</taxon>
    </lineage>
</organism>
<protein>
    <submittedName>
        <fullName evidence="1">Uncharacterized protein</fullName>
    </submittedName>
</protein>
<evidence type="ECO:0000313" key="1">
    <source>
        <dbReference type="EMBL" id="KJV56112.1"/>
    </source>
</evidence>
<proteinExistence type="predicted"/>
<comment type="caution">
    <text evidence="1">The sequence shown here is derived from an EMBL/GenBank/DDBJ whole genome shotgun (WGS) entry which is preliminary data.</text>
</comment>
<dbReference type="Proteomes" id="UP000033616">
    <property type="component" value="Unassembled WGS sequence"/>
</dbReference>
<gene>
    <name evidence="1" type="ORF">OCHUTO_0604</name>
</gene>
<accession>A0A0F3MKZ1</accession>
<name>A0A0F3MKZ1_9RICK</name>
<dbReference type="AlphaFoldDB" id="A0A0F3MKZ1"/>
<dbReference type="EMBL" id="LANP01000013">
    <property type="protein sequence ID" value="KJV56112.1"/>
    <property type="molecule type" value="Genomic_DNA"/>
</dbReference>